<feature type="chain" id="PRO_5032951412" evidence="1">
    <location>
        <begin position="21"/>
        <end position="170"/>
    </location>
</feature>
<protein>
    <submittedName>
        <fullName evidence="2">Uncharacterized protein</fullName>
    </submittedName>
</protein>
<proteinExistence type="predicted"/>
<evidence type="ECO:0000256" key="1">
    <source>
        <dbReference type="SAM" id="SignalP"/>
    </source>
</evidence>
<accession>A0A8B3DBG9</accession>
<keyword evidence="1" id="KW-0732">Signal</keyword>
<dbReference type="Proteomes" id="UP000253437">
    <property type="component" value="Unassembled WGS sequence"/>
</dbReference>
<gene>
    <name evidence="2" type="ORF">DS957_025990</name>
</gene>
<comment type="caution">
    <text evidence="2">The sequence shown here is derived from an EMBL/GenBank/DDBJ whole genome shotgun (WGS) entry which is preliminary data.</text>
</comment>
<reference evidence="2 3" key="1">
    <citation type="submission" date="2018-08" db="EMBL/GenBank/DDBJ databases">
        <title>Vibrio harveyi strains pathogenic to white snook Centropomus viridis Lockington (1877) and potential probiotic bacteria.</title>
        <authorList>
            <person name="Soto-Rodriguez S."/>
            <person name="Gomez-Gil B."/>
            <person name="Lozano-Olvera R."/>
        </authorList>
    </citation>
    <scope>NUCLEOTIDE SEQUENCE [LARGE SCALE GENOMIC DNA]</scope>
    <source>
        <strain evidence="2 3">CAIM 1508</strain>
    </source>
</reference>
<evidence type="ECO:0000313" key="2">
    <source>
        <dbReference type="EMBL" id="RIW01770.1"/>
    </source>
</evidence>
<name>A0A8B3DBG9_VIBHA</name>
<dbReference type="EMBL" id="QOUW02000192">
    <property type="protein sequence ID" value="RIW01770.1"/>
    <property type="molecule type" value="Genomic_DNA"/>
</dbReference>
<organism evidence="2 3">
    <name type="scientific">Vibrio harveyi</name>
    <name type="common">Beneckea harveyi</name>
    <dbReference type="NCBI Taxonomy" id="669"/>
    <lineage>
        <taxon>Bacteria</taxon>
        <taxon>Pseudomonadati</taxon>
        <taxon>Pseudomonadota</taxon>
        <taxon>Gammaproteobacteria</taxon>
        <taxon>Vibrionales</taxon>
        <taxon>Vibrionaceae</taxon>
        <taxon>Vibrio</taxon>
    </lineage>
</organism>
<feature type="signal peptide" evidence="1">
    <location>
        <begin position="1"/>
        <end position="20"/>
    </location>
</feature>
<dbReference type="AlphaFoldDB" id="A0A8B3DBG9"/>
<sequence length="170" mass="18915">MKRLAGFAAIALLVSAGAVANPWVVGSDEGRADFYVKFKGEVPKRCEMMTYGNLDVINFDLTKSSDTKEFGFKTWCNSYGTKGIVQVDPFGFTNSNEDEIPMEYSFNGETKLKDKGIDTTVARIHQVVEISNNLDKTMTDEHKLSITSKPQAGARWGEYSGAMYVTLFHM</sequence>
<dbReference type="RefSeq" id="WP_114093048.1">
    <property type="nucleotide sequence ID" value="NZ_QOUW02000192.1"/>
</dbReference>
<evidence type="ECO:0000313" key="3">
    <source>
        <dbReference type="Proteomes" id="UP000253437"/>
    </source>
</evidence>